<name>A0A498J8D8_MALDO</name>
<evidence type="ECO:0000313" key="2">
    <source>
        <dbReference type="EMBL" id="RXH90132.1"/>
    </source>
</evidence>
<evidence type="ECO:0000313" key="3">
    <source>
        <dbReference type="Proteomes" id="UP000290289"/>
    </source>
</evidence>
<comment type="caution">
    <text evidence="2">The sequence shown here is derived from an EMBL/GenBank/DDBJ whole genome shotgun (WGS) entry which is preliminary data.</text>
</comment>
<proteinExistence type="predicted"/>
<dbReference type="EMBL" id="RDQH01000335">
    <property type="protein sequence ID" value="RXH90132.1"/>
    <property type="molecule type" value="Genomic_DNA"/>
</dbReference>
<keyword evidence="3" id="KW-1185">Reference proteome</keyword>
<accession>A0A498J8D8</accession>
<dbReference type="AlphaFoldDB" id="A0A498J8D8"/>
<dbReference type="Proteomes" id="UP000290289">
    <property type="component" value="Chromosome 9"/>
</dbReference>
<protein>
    <submittedName>
        <fullName evidence="2">Uncharacterized protein</fullName>
    </submittedName>
</protein>
<reference evidence="2 3" key="1">
    <citation type="submission" date="2018-10" db="EMBL/GenBank/DDBJ databases">
        <title>A high-quality apple genome assembly.</title>
        <authorList>
            <person name="Hu J."/>
        </authorList>
    </citation>
    <scope>NUCLEOTIDE SEQUENCE [LARGE SCALE GENOMIC DNA]</scope>
    <source>
        <strain evidence="3">cv. HFTH1</strain>
        <tissue evidence="2">Young leaf</tissue>
    </source>
</reference>
<feature type="region of interest" description="Disordered" evidence="1">
    <location>
        <begin position="144"/>
        <end position="190"/>
    </location>
</feature>
<sequence length="190" mass="21408">MERDAILEGVLFDMDCLAMDFHFVKLGFVPRDGNFAFHEVISFATKHGGKLLWNEIGRNFFFNILATENLKTDSGLRVNSTSVQITVPSPNPTTQNPPPNPQLIKKQTVHKYPRVAADALLHRQIERTPASVCLSISLSLSRASPRRRSPPKLPEWPIRTTTPEVPTTEAKLRAESCRRVSRTASFRSRT</sequence>
<organism evidence="2 3">
    <name type="scientific">Malus domestica</name>
    <name type="common">Apple</name>
    <name type="synonym">Pyrus malus</name>
    <dbReference type="NCBI Taxonomy" id="3750"/>
    <lineage>
        <taxon>Eukaryota</taxon>
        <taxon>Viridiplantae</taxon>
        <taxon>Streptophyta</taxon>
        <taxon>Embryophyta</taxon>
        <taxon>Tracheophyta</taxon>
        <taxon>Spermatophyta</taxon>
        <taxon>Magnoliopsida</taxon>
        <taxon>eudicotyledons</taxon>
        <taxon>Gunneridae</taxon>
        <taxon>Pentapetalae</taxon>
        <taxon>rosids</taxon>
        <taxon>fabids</taxon>
        <taxon>Rosales</taxon>
        <taxon>Rosaceae</taxon>
        <taxon>Amygdaloideae</taxon>
        <taxon>Maleae</taxon>
        <taxon>Malus</taxon>
    </lineage>
</organism>
<gene>
    <name evidence="2" type="ORF">DVH24_032489</name>
</gene>
<evidence type="ECO:0000256" key="1">
    <source>
        <dbReference type="SAM" id="MobiDB-lite"/>
    </source>
</evidence>